<keyword evidence="8" id="KW-0969">Cilium</keyword>
<dbReference type="OrthoDB" id="9785233at2"/>
<protein>
    <recommendedName>
        <fullName evidence="2 5">Basal-body rod modification protein FlgD</fullName>
    </recommendedName>
</protein>
<dbReference type="AlphaFoldDB" id="V4RBB3"/>
<sequence length="218" mass="22798">MFLSGISNAMTPAKSGSDGATLNANFDTFLKLLTTQLRNQNPMEPLDANEFTKQLVQYSGVEQQIKSNANLEALIQMQSVNAATAATSFIGKTITVQSASTSLANGQAKWQVSAGAAAETATFTVRDDTGAVVYEEVREVKRGANAFTWDGTTSNGGTAGDGYYTLTVDARTDSNTVIPVSVAVQALIDGVDFSGSEPVLLSGDRGVPLSNVQSVSQS</sequence>
<evidence type="ECO:0000256" key="1">
    <source>
        <dbReference type="ARBA" id="ARBA00010577"/>
    </source>
</evidence>
<dbReference type="GO" id="GO:0044781">
    <property type="term" value="P:bacterial-type flagellum organization"/>
    <property type="evidence" value="ECO:0007669"/>
    <property type="project" value="UniProtKB-UniRule"/>
</dbReference>
<proteinExistence type="inferred from homology"/>
<dbReference type="eggNOG" id="COG1843">
    <property type="taxonomic scope" value="Bacteria"/>
</dbReference>
<evidence type="ECO:0000313" key="9">
    <source>
        <dbReference type="Proteomes" id="UP000017819"/>
    </source>
</evidence>
<dbReference type="Gene3D" id="2.30.30.910">
    <property type="match status" value="1"/>
</dbReference>
<dbReference type="Pfam" id="PF03963">
    <property type="entry name" value="FlgD"/>
    <property type="match status" value="1"/>
</dbReference>
<evidence type="ECO:0000256" key="2">
    <source>
        <dbReference type="ARBA" id="ARBA00016013"/>
    </source>
</evidence>
<keyword evidence="3 5" id="KW-1005">Bacterial flagellum biogenesis</keyword>
<keyword evidence="8" id="KW-0966">Cell projection</keyword>
<name>V4RBB3_9HYPH</name>
<evidence type="ECO:0000259" key="7">
    <source>
        <dbReference type="Pfam" id="PF13861"/>
    </source>
</evidence>
<organism evidence="8 9">
    <name type="scientific">Lutibaculum baratangense AMV1</name>
    <dbReference type="NCBI Taxonomy" id="631454"/>
    <lineage>
        <taxon>Bacteria</taxon>
        <taxon>Pseudomonadati</taxon>
        <taxon>Pseudomonadota</taxon>
        <taxon>Alphaproteobacteria</taxon>
        <taxon>Hyphomicrobiales</taxon>
        <taxon>Tepidamorphaceae</taxon>
        <taxon>Lutibaculum</taxon>
    </lineage>
</organism>
<evidence type="ECO:0000256" key="5">
    <source>
        <dbReference type="RuleBase" id="RU362076"/>
    </source>
</evidence>
<keyword evidence="9" id="KW-1185">Reference proteome</keyword>
<evidence type="ECO:0000256" key="3">
    <source>
        <dbReference type="ARBA" id="ARBA00022795"/>
    </source>
</evidence>
<dbReference type="EMBL" id="AWXZ01000040">
    <property type="protein sequence ID" value="ESR22694.1"/>
    <property type="molecule type" value="Genomic_DNA"/>
</dbReference>
<feature type="domain" description="FlgD/Vpr Ig-like" evidence="6">
    <location>
        <begin position="104"/>
        <end position="173"/>
    </location>
</feature>
<accession>V4RBB3</accession>
<comment type="similarity">
    <text evidence="1 5">Belongs to the FlgD family.</text>
</comment>
<dbReference type="Proteomes" id="UP000017819">
    <property type="component" value="Unassembled WGS sequence"/>
</dbReference>
<dbReference type="InterPro" id="IPR005648">
    <property type="entry name" value="FlgD"/>
</dbReference>
<dbReference type="InterPro" id="IPR025965">
    <property type="entry name" value="FlgD/Vpr_Ig-like"/>
</dbReference>
<dbReference type="RefSeq" id="WP_023433940.1">
    <property type="nucleotide sequence ID" value="NZ_AWXZ01000040.1"/>
</dbReference>
<evidence type="ECO:0000259" key="6">
    <source>
        <dbReference type="Pfam" id="PF13860"/>
    </source>
</evidence>
<evidence type="ECO:0000256" key="4">
    <source>
        <dbReference type="ARBA" id="ARBA00024746"/>
    </source>
</evidence>
<comment type="function">
    <text evidence="4 5">Required for flagellar hook formation. May act as a scaffolding protein.</text>
</comment>
<comment type="caution">
    <text evidence="8">The sequence shown here is derived from an EMBL/GenBank/DDBJ whole genome shotgun (WGS) entry which is preliminary data.</text>
</comment>
<dbReference type="Gene3D" id="2.60.40.4070">
    <property type="match status" value="1"/>
</dbReference>
<gene>
    <name evidence="8" type="ORF">N177_3831</name>
</gene>
<dbReference type="STRING" id="631454.N177_3831"/>
<dbReference type="Pfam" id="PF13860">
    <property type="entry name" value="FlgD_ig"/>
    <property type="match status" value="1"/>
</dbReference>
<feature type="domain" description="FlgD Tudor-like" evidence="7">
    <location>
        <begin position="82"/>
        <end position="213"/>
    </location>
</feature>
<keyword evidence="8" id="KW-0282">Flagellum</keyword>
<reference evidence="8 9" key="1">
    <citation type="journal article" date="2014" name="Genome Announc.">
        <title>Draft Genome Sequence of Lutibaculum baratangense Strain AMV1T, Isolated from a Mud Volcano in Andamans, India.</title>
        <authorList>
            <person name="Singh A."/>
            <person name="Sreenivas A."/>
            <person name="Sathyanarayana Reddy G."/>
            <person name="Pinnaka A.K."/>
            <person name="Shivaji S."/>
        </authorList>
    </citation>
    <scope>NUCLEOTIDE SEQUENCE [LARGE SCALE GENOMIC DNA]</scope>
    <source>
        <strain evidence="8 9">AMV1</strain>
    </source>
</reference>
<evidence type="ECO:0000313" key="8">
    <source>
        <dbReference type="EMBL" id="ESR22694.1"/>
    </source>
</evidence>
<dbReference type="Pfam" id="PF13861">
    <property type="entry name" value="FLgD_tudor"/>
    <property type="match status" value="1"/>
</dbReference>
<dbReference type="InterPro" id="IPR025963">
    <property type="entry name" value="FLgD_Tudor"/>
</dbReference>